<dbReference type="Gene3D" id="6.10.250.2410">
    <property type="match status" value="1"/>
</dbReference>
<dbReference type="OrthoDB" id="9793741at2"/>
<organism evidence="2 3">
    <name type="scientific">Henriciella mobilis</name>
    <dbReference type="NCBI Taxonomy" id="2305467"/>
    <lineage>
        <taxon>Bacteria</taxon>
        <taxon>Pseudomonadati</taxon>
        <taxon>Pseudomonadota</taxon>
        <taxon>Alphaproteobacteria</taxon>
        <taxon>Hyphomonadales</taxon>
        <taxon>Hyphomonadaceae</taxon>
        <taxon>Henriciella</taxon>
    </lineage>
</organism>
<accession>A0A399R960</accession>
<dbReference type="RefSeq" id="WP_119376506.1">
    <property type="nucleotide sequence ID" value="NZ_QWFX01000013.1"/>
</dbReference>
<dbReference type="Proteomes" id="UP000266385">
    <property type="component" value="Unassembled WGS sequence"/>
</dbReference>
<dbReference type="PANTHER" id="PTHR33969:SF2">
    <property type="entry name" value="SEGREGATION AND CONDENSATION PROTEIN A"/>
    <property type="match status" value="1"/>
</dbReference>
<gene>
    <name evidence="2" type="ORF">D1223_11135</name>
</gene>
<name>A0A399R960_9PROT</name>
<dbReference type="PANTHER" id="PTHR33969">
    <property type="entry name" value="SEGREGATION AND CONDENSATION PROTEIN A"/>
    <property type="match status" value="1"/>
</dbReference>
<evidence type="ECO:0000313" key="2">
    <source>
        <dbReference type="EMBL" id="RIJ27970.1"/>
    </source>
</evidence>
<keyword evidence="3" id="KW-1185">Reference proteome</keyword>
<evidence type="ECO:0000313" key="3">
    <source>
        <dbReference type="Proteomes" id="UP000266385"/>
    </source>
</evidence>
<dbReference type="AlphaFoldDB" id="A0A399R960"/>
<dbReference type="Pfam" id="PF02616">
    <property type="entry name" value="SMC_ScpA"/>
    <property type="match status" value="1"/>
</dbReference>
<proteinExistence type="predicted"/>
<sequence>MSLELVSNDLIEREDIEAEDMFAVDIDGYEGPLHLLLDLARKQKVDLLKVSMLELATQYLTFIEDARKKRIDLAADYLLMAAWLTFLKSRLLLPKPEKAANDEIDGEEMAARLAFRLKRLDAMREAGDQLMELAQLGQDVFVRGAPEKPRVIKQTEYDTTLWHLMQAFGSIRQRREEAAPHRVEHQFVLPLEHARDSLKSLSKLIDDWASLDDLRARMKDIAGDVPPRSVTASVFSAALELARDGDVELRQDQHFSPLYLRGNREDRGGLTA</sequence>
<reference evidence="2 3" key="1">
    <citation type="submission" date="2018-08" db="EMBL/GenBank/DDBJ databases">
        <title>Henriciella mobilis sp. nov., isolated from seawater.</title>
        <authorList>
            <person name="Cheng H."/>
            <person name="Wu Y.-H."/>
            <person name="Xu X.-W."/>
            <person name="Guo L.-L."/>
        </authorList>
    </citation>
    <scope>NUCLEOTIDE SEQUENCE [LARGE SCALE GENOMIC DNA]</scope>
    <source>
        <strain evidence="2 3">JN25</strain>
    </source>
</reference>
<dbReference type="InterPro" id="IPR003768">
    <property type="entry name" value="ScpA"/>
</dbReference>
<dbReference type="EMBL" id="QWFX01000013">
    <property type="protein sequence ID" value="RIJ27970.1"/>
    <property type="molecule type" value="Genomic_DNA"/>
</dbReference>
<comment type="caution">
    <text evidence="2">The sequence shown here is derived from an EMBL/GenBank/DDBJ whole genome shotgun (WGS) entry which is preliminary data.</text>
</comment>
<protein>
    <recommendedName>
        <fullName evidence="1">Segregation and condensation protein A</fullName>
    </recommendedName>
</protein>
<evidence type="ECO:0000256" key="1">
    <source>
        <dbReference type="ARBA" id="ARBA00044777"/>
    </source>
</evidence>